<protein>
    <submittedName>
        <fullName evidence="1">Uncharacterized protein</fullName>
    </submittedName>
</protein>
<gene>
    <name evidence="1" type="ORF">QAD02_008413</name>
</gene>
<reference evidence="1" key="1">
    <citation type="submission" date="2023-04" db="EMBL/GenBank/DDBJ databases">
        <title>A chromosome-level genome assembly of the parasitoid wasp Eretmocerus hayati.</title>
        <authorList>
            <person name="Zhong Y."/>
            <person name="Liu S."/>
            <person name="Liu Y."/>
        </authorList>
    </citation>
    <scope>NUCLEOTIDE SEQUENCE</scope>
    <source>
        <strain evidence="1">ZJU_SS_LIU_2023</strain>
    </source>
</reference>
<accession>A0ACC2N785</accession>
<proteinExistence type="predicted"/>
<name>A0ACC2N785_9HYME</name>
<dbReference type="EMBL" id="CM056744">
    <property type="protein sequence ID" value="KAJ8666751.1"/>
    <property type="molecule type" value="Genomic_DNA"/>
</dbReference>
<organism evidence="1 2">
    <name type="scientific">Eretmocerus hayati</name>
    <dbReference type="NCBI Taxonomy" id="131215"/>
    <lineage>
        <taxon>Eukaryota</taxon>
        <taxon>Metazoa</taxon>
        <taxon>Ecdysozoa</taxon>
        <taxon>Arthropoda</taxon>
        <taxon>Hexapoda</taxon>
        <taxon>Insecta</taxon>
        <taxon>Pterygota</taxon>
        <taxon>Neoptera</taxon>
        <taxon>Endopterygota</taxon>
        <taxon>Hymenoptera</taxon>
        <taxon>Apocrita</taxon>
        <taxon>Proctotrupomorpha</taxon>
        <taxon>Chalcidoidea</taxon>
        <taxon>Aphelinidae</taxon>
        <taxon>Aphelininae</taxon>
        <taxon>Eretmocerus</taxon>
    </lineage>
</organism>
<evidence type="ECO:0000313" key="1">
    <source>
        <dbReference type="EMBL" id="KAJ8666751.1"/>
    </source>
</evidence>
<comment type="caution">
    <text evidence="1">The sequence shown here is derived from an EMBL/GenBank/DDBJ whole genome shotgun (WGS) entry which is preliminary data.</text>
</comment>
<sequence>MTKLLFYYNANPNYVDAYGEGLVGICIGQLKRHPNNKLKLEETRLMLRTLIDHGAPLIDVDYNTVCAHCPSAVLDEILASHSARGDLKSLTEILHSTSRLYDEVYLKSVVRFLTLMESHGSYVFADLKLIQFGQDVCEYYNECSIELTKSKTVRTNNESVYDLILGRSSLNWVRELTHKSPEISLTAEFTIYGIDVQVCLAKHQRSDSLIRKCSENLSKLGGIFSIRVVNKLYVDTLMTLIVKR</sequence>
<dbReference type="Proteomes" id="UP001239111">
    <property type="component" value="Chromosome 4"/>
</dbReference>
<evidence type="ECO:0000313" key="2">
    <source>
        <dbReference type="Proteomes" id="UP001239111"/>
    </source>
</evidence>
<keyword evidence="2" id="KW-1185">Reference proteome</keyword>